<sequence>MGGMEILDPPRPLRMRFVRLQVEKCDYPQLQGCIPSRTCFKMASACAAMSVSSVALKATPARKTFATRSSLPVRSSTTFRVQAASYQVTLILKDKSEKTIQVADDVYILDAAEEAGLDLPYSCRAGSCSSCAGQVLKGTVDQSDGNFLDDAQQKSGFVLTCVAYPTSDVTILTDQEEALNP</sequence>
<dbReference type="Gene3D" id="3.10.20.30">
    <property type="match status" value="1"/>
</dbReference>
<keyword evidence="2 8" id="KW-0813">Transport</keyword>
<comment type="function">
    <text evidence="8">Ferredoxins are iron-sulfur proteins that transfer electrons in a wide variety of metabolic reactions.</text>
</comment>
<dbReference type="SUPFAM" id="SSF54292">
    <property type="entry name" value="2Fe-2S ferredoxin-like"/>
    <property type="match status" value="1"/>
</dbReference>
<organism evidence="10">
    <name type="scientific">Botryococcus braunii</name>
    <name type="common">Green alga</name>
    <dbReference type="NCBI Taxonomy" id="38881"/>
    <lineage>
        <taxon>Eukaryota</taxon>
        <taxon>Viridiplantae</taxon>
        <taxon>Chlorophyta</taxon>
        <taxon>core chlorophytes</taxon>
        <taxon>Trebouxiophyceae</taxon>
        <taxon>Trebouxiophyceae incertae sedis</taxon>
        <taxon>Elliptochloris clade</taxon>
        <taxon>Botryococcus</taxon>
    </lineage>
</organism>
<keyword evidence="7 8" id="KW-0411">Iron-sulfur</keyword>
<keyword evidence="8" id="KW-0934">Plastid</keyword>
<evidence type="ECO:0000256" key="5">
    <source>
        <dbReference type="ARBA" id="ARBA00022982"/>
    </source>
</evidence>
<evidence type="ECO:0000256" key="8">
    <source>
        <dbReference type="RuleBase" id="RU364001"/>
    </source>
</evidence>
<reference evidence="10" key="3">
    <citation type="journal article" date="2018" name="Plant Biotechnol. (Sheffield)">
        <title>Docking analysis of models for 4-hydroxy-3-methylbut-2-enyl diphosphate reductase and a ferredoxin from Botryococcus braunii, race B.</title>
        <authorList>
            <person name="Uchida H."/>
            <person name="Mizohata E."/>
            <person name="Okada S."/>
        </authorList>
    </citation>
    <scope>NUCLEOTIDE SEQUENCE</scope>
    <source>
        <strain evidence="10">Showa</strain>
    </source>
</reference>
<dbReference type="FunFam" id="3.10.20.30:FF:000014">
    <property type="entry name" value="Ferredoxin"/>
    <property type="match status" value="1"/>
</dbReference>
<dbReference type="InterPro" id="IPR001041">
    <property type="entry name" value="2Fe-2S_ferredoxin-type"/>
</dbReference>
<comment type="subcellular location">
    <subcellularLocation>
        <location evidence="8">Plastid</location>
        <location evidence="8">Chloroplast</location>
    </subcellularLocation>
</comment>
<dbReference type="GO" id="GO:0009055">
    <property type="term" value="F:electron transfer activity"/>
    <property type="evidence" value="ECO:0007669"/>
    <property type="project" value="InterPro"/>
</dbReference>
<dbReference type="AlphaFoldDB" id="A0A3G9DMC3"/>
<evidence type="ECO:0000256" key="6">
    <source>
        <dbReference type="ARBA" id="ARBA00023004"/>
    </source>
</evidence>
<keyword evidence="8" id="KW-0150">Chloroplast</keyword>
<dbReference type="CDD" id="cd00207">
    <property type="entry name" value="fer2"/>
    <property type="match status" value="1"/>
</dbReference>
<reference evidence="10" key="1">
    <citation type="journal article" date="2015" name="PLoS ONE">
        <title>Isolation and Characterization of Two Squalene Epoxidase Genes from Botryococcus braunii, Race B.</title>
        <authorList>
            <person name="Uchida H."/>
            <person name="Sumimoto K."/>
            <person name="Ferriols V.M."/>
            <person name="Imou K."/>
            <person name="Saga K."/>
            <person name="Furuhashi K."/>
            <person name="Matsunaga S."/>
            <person name="Okada S."/>
        </authorList>
    </citation>
    <scope>NUCLEOTIDE SEQUENCE</scope>
    <source>
        <strain evidence="10">Showa</strain>
    </source>
</reference>
<dbReference type="NCBIfam" id="TIGR02008">
    <property type="entry name" value="fdx_plant"/>
    <property type="match status" value="1"/>
</dbReference>
<feature type="domain" description="2Fe-2S ferredoxin-type" evidence="9">
    <location>
        <begin position="86"/>
        <end position="177"/>
    </location>
</feature>
<evidence type="ECO:0000256" key="4">
    <source>
        <dbReference type="ARBA" id="ARBA00022723"/>
    </source>
</evidence>
<dbReference type="InterPro" id="IPR012675">
    <property type="entry name" value="Beta-grasp_dom_sf"/>
</dbReference>
<comment type="similarity">
    <text evidence="1 8">Belongs to the 2Fe2S plant-type ferredoxin family.</text>
</comment>
<dbReference type="PANTHER" id="PTHR43112:SF3">
    <property type="entry name" value="FERREDOXIN-2, CHLOROPLASTIC"/>
    <property type="match status" value="1"/>
</dbReference>
<keyword evidence="5 8" id="KW-0249">Electron transport</keyword>
<dbReference type="EMBL" id="LC202849">
    <property type="protein sequence ID" value="BBB76088.1"/>
    <property type="molecule type" value="mRNA"/>
</dbReference>
<keyword evidence="6 8" id="KW-0408">Iron</keyword>
<evidence type="ECO:0000256" key="2">
    <source>
        <dbReference type="ARBA" id="ARBA00022448"/>
    </source>
</evidence>
<keyword evidence="3 8" id="KW-0001">2Fe-2S</keyword>
<evidence type="ECO:0000256" key="1">
    <source>
        <dbReference type="ARBA" id="ARBA00007874"/>
    </source>
</evidence>
<dbReference type="GO" id="GO:0022900">
    <property type="term" value="P:electron transport chain"/>
    <property type="evidence" value="ECO:0007669"/>
    <property type="project" value="InterPro"/>
</dbReference>
<dbReference type="GO" id="GO:0009507">
    <property type="term" value="C:chloroplast"/>
    <property type="evidence" value="ECO:0007669"/>
    <property type="project" value="UniProtKB-SubCell"/>
</dbReference>
<dbReference type="PROSITE" id="PS00197">
    <property type="entry name" value="2FE2S_FER_1"/>
    <property type="match status" value="1"/>
</dbReference>
<dbReference type="GO" id="GO:0046872">
    <property type="term" value="F:metal ion binding"/>
    <property type="evidence" value="ECO:0007669"/>
    <property type="project" value="UniProtKB-KW"/>
</dbReference>
<dbReference type="InterPro" id="IPR036010">
    <property type="entry name" value="2Fe-2S_ferredoxin-like_sf"/>
</dbReference>
<dbReference type="InterPro" id="IPR010241">
    <property type="entry name" value="Fd_pln"/>
</dbReference>
<protein>
    <recommendedName>
        <fullName evidence="8">Ferredoxin</fullName>
    </recommendedName>
</protein>
<accession>A0A3G9DMC3</accession>
<evidence type="ECO:0000256" key="7">
    <source>
        <dbReference type="ARBA" id="ARBA00023014"/>
    </source>
</evidence>
<dbReference type="InterPro" id="IPR006058">
    <property type="entry name" value="2Fe2S_fd_BS"/>
</dbReference>
<dbReference type="PROSITE" id="PS51085">
    <property type="entry name" value="2FE2S_FER_2"/>
    <property type="match status" value="1"/>
</dbReference>
<evidence type="ECO:0000256" key="3">
    <source>
        <dbReference type="ARBA" id="ARBA00022714"/>
    </source>
</evidence>
<proteinExistence type="evidence at transcript level"/>
<keyword evidence="4 8" id="KW-0479">Metal-binding</keyword>
<reference evidence="10" key="2">
    <citation type="journal article" date="2018" name="J. Plant Res.">
        <title>Isolation and characterization of 4-hydroxy-3-methylbut-2-enyl diphosphate reductase gene from Botryococcus braunii, race B.</title>
        <authorList>
            <person name="Uchida H."/>
            <person name="Sumimoto K."/>
            <person name="Oki T."/>
            <person name="Nishii I."/>
            <person name="Mizohata E."/>
            <person name="Matsunaga S."/>
            <person name="Okada S."/>
        </authorList>
    </citation>
    <scope>NUCLEOTIDE SEQUENCE</scope>
    <source>
        <strain evidence="10">Showa</strain>
    </source>
</reference>
<comment type="cofactor">
    <cofactor evidence="8">
        <name>[2Fe-2S] cluster</name>
        <dbReference type="ChEBI" id="CHEBI:190135"/>
    </cofactor>
    <text evidence="8">Binds 1 [2Fe-2S] cluster.</text>
</comment>
<name>A0A3G9DMC3_BOTBR</name>
<gene>
    <name evidence="10" type="primary">PETF-like</name>
</gene>
<dbReference type="PANTHER" id="PTHR43112">
    <property type="entry name" value="FERREDOXIN"/>
    <property type="match status" value="1"/>
</dbReference>
<dbReference type="Pfam" id="PF00111">
    <property type="entry name" value="Fer2"/>
    <property type="match status" value="1"/>
</dbReference>
<evidence type="ECO:0000313" key="10">
    <source>
        <dbReference type="EMBL" id="BBB76088.1"/>
    </source>
</evidence>
<dbReference type="GO" id="GO:0051537">
    <property type="term" value="F:2 iron, 2 sulfur cluster binding"/>
    <property type="evidence" value="ECO:0007669"/>
    <property type="project" value="UniProtKB-KW"/>
</dbReference>
<evidence type="ECO:0000259" key="9">
    <source>
        <dbReference type="PROSITE" id="PS51085"/>
    </source>
</evidence>